<keyword evidence="1" id="KW-0472">Membrane</keyword>
<geneLocation type="plasmid" evidence="2 3">
    <name>pPLA2_10</name>
</geneLocation>
<reference evidence="2 3" key="1">
    <citation type="journal article" date="2014" name="PLoS ONE">
        <title>How to Kill the Honey Bee Larva: Genomic Potential and Virulence Mechanisms of Paenibacillus larvae.</title>
        <authorList>
            <person name="Djukic M."/>
            <person name="Brzuszkiewicz E."/>
            <person name="Funfhaus A."/>
            <person name="Voss J."/>
            <person name="Gollnow K."/>
            <person name="Poppinga L."/>
            <person name="Liesegang H."/>
            <person name="Garcia-Gonzalez E."/>
            <person name="Genersch E."/>
            <person name="Daniel R."/>
        </authorList>
    </citation>
    <scope>NUCLEOTIDE SEQUENCE [LARGE SCALE GENOMIC DNA]</scope>
    <source>
        <strain evidence="2 3">DSM 25430</strain>
        <plasmid evidence="3">Plasmid pPLA2_10</plasmid>
    </source>
</reference>
<keyword evidence="2" id="KW-0614">Plasmid</keyword>
<dbReference type="KEGG" id="plv:ERIC2_10p00120"/>
<keyword evidence="3" id="KW-1185">Reference proteome</keyword>
<feature type="transmembrane region" description="Helical" evidence="1">
    <location>
        <begin position="21"/>
        <end position="38"/>
    </location>
</feature>
<gene>
    <name evidence="2" type="ORF">ERIC2_10p00120</name>
</gene>
<evidence type="ECO:0000313" key="2">
    <source>
        <dbReference type="EMBL" id="AHD07796.1"/>
    </source>
</evidence>
<keyword evidence="1" id="KW-0812">Transmembrane</keyword>
<dbReference type="AlphaFoldDB" id="V9W9X0"/>
<organism evidence="2 3">
    <name type="scientific">Paenibacillus larvae subsp. larvae DSM 25430</name>
    <dbReference type="NCBI Taxonomy" id="697284"/>
    <lineage>
        <taxon>Bacteria</taxon>
        <taxon>Bacillati</taxon>
        <taxon>Bacillota</taxon>
        <taxon>Bacilli</taxon>
        <taxon>Bacillales</taxon>
        <taxon>Paenibacillaceae</taxon>
        <taxon>Paenibacillus</taxon>
    </lineage>
</organism>
<dbReference type="EMBL" id="CP003356">
    <property type="protein sequence ID" value="AHD07796.1"/>
    <property type="molecule type" value="Genomic_DNA"/>
</dbReference>
<dbReference type="HOGENOM" id="CLU_3219484_0_0_9"/>
<proteinExistence type="predicted"/>
<evidence type="ECO:0000256" key="1">
    <source>
        <dbReference type="SAM" id="Phobius"/>
    </source>
</evidence>
<evidence type="ECO:0000313" key="3">
    <source>
        <dbReference type="Proteomes" id="UP000029431"/>
    </source>
</evidence>
<keyword evidence="1" id="KW-1133">Transmembrane helix</keyword>
<name>V9W9X0_9BACL</name>
<sequence>MVTVNEISIFFSLVLNAFGDVLFYAFSAMIAFSVGYYVKRLLVE</sequence>
<protein>
    <submittedName>
        <fullName evidence="2">Uncharacterized protein</fullName>
    </submittedName>
</protein>
<accession>V9W9X0</accession>
<dbReference type="Proteomes" id="UP000029431">
    <property type="component" value="Plasmid pPLA2_10"/>
</dbReference>